<keyword evidence="15" id="KW-1185">Reference proteome</keyword>
<accession>A0ABW8IYY0</accession>
<dbReference type="NCBIfam" id="TIGR02397">
    <property type="entry name" value="dnaX_nterm"/>
    <property type="match status" value="1"/>
</dbReference>
<evidence type="ECO:0000256" key="2">
    <source>
        <dbReference type="ARBA" id="ARBA00022679"/>
    </source>
</evidence>
<evidence type="ECO:0000256" key="8">
    <source>
        <dbReference type="ARBA" id="ARBA00022840"/>
    </source>
</evidence>
<keyword evidence="8 11" id="KW-0067">ATP-binding</keyword>
<keyword evidence="7" id="KW-0862">Zinc</keyword>
<evidence type="ECO:0000256" key="10">
    <source>
        <dbReference type="ARBA" id="ARBA00049244"/>
    </source>
</evidence>
<dbReference type="InterPro" id="IPR012763">
    <property type="entry name" value="DNA_pol_III_sug/sutau_N"/>
</dbReference>
<evidence type="ECO:0000313" key="14">
    <source>
        <dbReference type="EMBL" id="MFK2875211.1"/>
    </source>
</evidence>
<dbReference type="Gene3D" id="1.20.272.10">
    <property type="match status" value="1"/>
</dbReference>
<dbReference type="Gene3D" id="1.10.8.60">
    <property type="match status" value="1"/>
</dbReference>
<dbReference type="Pfam" id="PF13177">
    <property type="entry name" value="DNA_pol3_delta2"/>
    <property type="match status" value="1"/>
</dbReference>
<evidence type="ECO:0000256" key="5">
    <source>
        <dbReference type="ARBA" id="ARBA00022723"/>
    </source>
</evidence>
<comment type="similarity">
    <text evidence="1 11">Belongs to the DnaX/STICHEL family.</text>
</comment>
<sequence>MSYQVLARKWRPRKFAELVGQEHVVRALTNALDSGRMHHAYLFTGTRGVGKTTIARIFAKSLNCERGESADPCGECAVCTAVDAGRFVDLLEIDAASNTGVDDVREVIENAQYAPARGRFKVYLVDEVHMLSKPAFNALLKTLEEPPPHVKFLLATTDPQKLPVTVLSRCLRFNLKRLLPDQISGQMRHILGAEHIEYEDPAIVELARAADGSLRDGLSLLDQAIAYGGGSLKADDVRAMLGSVERGQVLGLLNALSAGDGQALLAEATRIASFSPDFGSVLDDLAASLHRIQLIQLVPGYRPESNDGEDSALVGLAEHLTAEDVQLYYQIAIAGRRDLTLAPDTRTGFEMVLLRMLAFRPSDDAVPAASGGQRSAPPQRPAPATPPAPAAAPIPPRSSLAPSHPATTREAAAPRVAEAGGLPDWEALIQRADLRGPLGQLAQNSALRGREGNTLVLALQPTHMHLAVEPMVSQIADRVSEVMGEPIRLRFIGDSQGAVHTPAARAASARSAAQSAAEASIEGDPLVQALKREFGARVVPNSIKPIES</sequence>
<comment type="catalytic activity">
    <reaction evidence="10 11">
        <text>DNA(n) + a 2'-deoxyribonucleoside 5'-triphosphate = DNA(n+1) + diphosphate</text>
        <dbReference type="Rhea" id="RHEA:22508"/>
        <dbReference type="Rhea" id="RHEA-COMP:17339"/>
        <dbReference type="Rhea" id="RHEA-COMP:17340"/>
        <dbReference type="ChEBI" id="CHEBI:33019"/>
        <dbReference type="ChEBI" id="CHEBI:61560"/>
        <dbReference type="ChEBI" id="CHEBI:173112"/>
        <dbReference type="EC" id="2.7.7.7"/>
    </reaction>
</comment>
<dbReference type="PANTHER" id="PTHR11669">
    <property type="entry name" value="REPLICATION FACTOR C / DNA POLYMERASE III GAMMA-TAU SUBUNIT"/>
    <property type="match status" value="1"/>
</dbReference>
<dbReference type="InterPro" id="IPR003593">
    <property type="entry name" value="AAA+_ATPase"/>
</dbReference>
<keyword evidence="3 11" id="KW-0548">Nucleotidyltransferase</keyword>
<dbReference type="Proteomes" id="UP001620405">
    <property type="component" value="Unassembled WGS sequence"/>
</dbReference>
<evidence type="ECO:0000256" key="3">
    <source>
        <dbReference type="ARBA" id="ARBA00022695"/>
    </source>
</evidence>
<dbReference type="SUPFAM" id="SSF48019">
    <property type="entry name" value="post-AAA+ oligomerization domain-like"/>
    <property type="match status" value="1"/>
</dbReference>
<gene>
    <name evidence="11 14" type="primary">dnaX</name>
    <name evidence="14" type="ORF">ISP13_16900</name>
</gene>
<dbReference type="GO" id="GO:0003887">
    <property type="term" value="F:DNA-directed DNA polymerase activity"/>
    <property type="evidence" value="ECO:0007669"/>
    <property type="project" value="UniProtKB-EC"/>
</dbReference>
<feature type="domain" description="AAA+ ATPase" evidence="13">
    <location>
        <begin position="37"/>
        <end position="179"/>
    </location>
</feature>
<evidence type="ECO:0000256" key="1">
    <source>
        <dbReference type="ARBA" id="ARBA00006360"/>
    </source>
</evidence>
<keyword evidence="5" id="KW-0479">Metal-binding</keyword>
<dbReference type="Pfam" id="PF12169">
    <property type="entry name" value="DNA_pol3_gamma3"/>
    <property type="match status" value="1"/>
</dbReference>
<keyword evidence="4 11" id="KW-0235">DNA replication</keyword>
<comment type="caution">
    <text evidence="14">The sequence shown here is derived from an EMBL/GenBank/DDBJ whole genome shotgun (WGS) entry which is preliminary data.</text>
</comment>
<evidence type="ECO:0000256" key="7">
    <source>
        <dbReference type="ARBA" id="ARBA00022833"/>
    </source>
</evidence>
<evidence type="ECO:0000256" key="9">
    <source>
        <dbReference type="ARBA" id="ARBA00022932"/>
    </source>
</evidence>
<feature type="compositionally biased region" description="Pro residues" evidence="12">
    <location>
        <begin position="378"/>
        <end position="396"/>
    </location>
</feature>
<protein>
    <recommendedName>
        <fullName evidence="11">DNA polymerase III subunit gamma/tau</fullName>
        <ecNumber evidence="11">2.7.7.7</ecNumber>
    </recommendedName>
</protein>
<dbReference type="NCBIfam" id="NF005942">
    <property type="entry name" value="PRK07994.1"/>
    <property type="match status" value="1"/>
</dbReference>
<keyword evidence="2 11" id="KW-0808">Transferase</keyword>
<dbReference type="SUPFAM" id="SSF52540">
    <property type="entry name" value="P-loop containing nucleoside triphosphate hydrolases"/>
    <property type="match status" value="1"/>
</dbReference>
<keyword evidence="6 11" id="KW-0547">Nucleotide-binding</keyword>
<comment type="subunit">
    <text evidence="11">DNA polymerase III contains a core (composed of alpha, epsilon and theta chains) that associates with a tau subunit. This core dimerizes to form the POLIII' complex. PolIII' associates with the gamma complex (composed of gamma, delta, delta', psi and chi chains) and with the beta chain to form the complete DNA polymerase III complex.</text>
</comment>
<dbReference type="InterPro" id="IPR027417">
    <property type="entry name" value="P-loop_NTPase"/>
</dbReference>
<evidence type="ECO:0000256" key="11">
    <source>
        <dbReference type="RuleBase" id="RU364063"/>
    </source>
</evidence>
<evidence type="ECO:0000256" key="4">
    <source>
        <dbReference type="ARBA" id="ARBA00022705"/>
    </source>
</evidence>
<dbReference type="InterPro" id="IPR038249">
    <property type="entry name" value="PolIII_tau_V_sf"/>
</dbReference>
<organism evidence="14 15">
    <name type="scientific">Dyella lipolytica</name>
    <dbReference type="NCBI Taxonomy" id="1867835"/>
    <lineage>
        <taxon>Bacteria</taxon>
        <taxon>Pseudomonadati</taxon>
        <taxon>Pseudomonadota</taxon>
        <taxon>Gammaproteobacteria</taxon>
        <taxon>Lysobacterales</taxon>
        <taxon>Rhodanobacteraceae</taxon>
        <taxon>Dyella</taxon>
    </lineage>
</organism>
<dbReference type="EMBL" id="JADIKG010000013">
    <property type="protein sequence ID" value="MFK2875211.1"/>
    <property type="molecule type" value="Genomic_DNA"/>
</dbReference>
<evidence type="ECO:0000313" key="15">
    <source>
        <dbReference type="Proteomes" id="UP001620405"/>
    </source>
</evidence>
<dbReference type="CDD" id="cd18137">
    <property type="entry name" value="HLD_clamp_pol_III_gamma_tau"/>
    <property type="match status" value="1"/>
</dbReference>
<dbReference type="InterPro" id="IPR050238">
    <property type="entry name" value="DNA_Rep/Repair_Clamp_Loader"/>
</dbReference>
<dbReference type="InterPro" id="IPR001270">
    <property type="entry name" value="ClpA/B"/>
</dbReference>
<proteinExistence type="inferred from homology"/>
<evidence type="ECO:0000259" key="13">
    <source>
        <dbReference type="SMART" id="SM00382"/>
    </source>
</evidence>
<dbReference type="EC" id="2.7.7.7" evidence="11"/>
<evidence type="ECO:0000256" key="12">
    <source>
        <dbReference type="SAM" id="MobiDB-lite"/>
    </source>
</evidence>
<dbReference type="SMART" id="SM00382">
    <property type="entry name" value="AAA"/>
    <property type="match status" value="1"/>
</dbReference>
<name>A0ABW8IYY0_9GAMM</name>
<dbReference type="Pfam" id="PF12170">
    <property type="entry name" value="DNA_pol3_tau_5"/>
    <property type="match status" value="1"/>
</dbReference>
<dbReference type="PRINTS" id="PR00300">
    <property type="entry name" value="CLPPROTEASEA"/>
</dbReference>
<dbReference type="InterPro" id="IPR045085">
    <property type="entry name" value="HLD_clamp_pol_III_gamma_tau"/>
</dbReference>
<comment type="function">
    <text evidence="11">DNA polymerase III is a complex, multichain enzyme responsible for most of the replicative synthesis in bacteria. This DNA polymerase also exhibits 3' to 5' exonuclease activity.</text>
</comment>
<dbReference type="PANTHER" id="PTHR11669:SF0">
    <property type="entry name" value="PROTEIN STICHEL-LIKE 2"/>
    <property type="match status" value="1"/>
</dbReference>
<evidence type="ECO:0000256" key="6">
    <source>
        <dbReference type="ARBA" id="ARBA00022741"/>
    </source>
</evidence>
<dbReference type="Gene3D" id="3.30.300.150">
    <property type="entry name" value="DNA polymerase III, tau subunit, domain V"/>
    <property type="match status" value="1"/>
</dbReference>
<keyword evidence="9 11" id="KW-0239">DNA-directed DNA polymerase</keyword>
<reference evidence="14 15" key="1">
    <citation type="submission" date="2020-10" db="EMBL/GenBank/DDBJ databases">
        <title>Phylogeny of dyella-like bacteria.</title>
        <authorList>
            <person name="Fu J."/>
        </authorList>
    </citation>
    <scope>NUCLEOTIDE SEQUENCE [LARGE SCALE GENOMIC DNA]</scope>
    <source>
        <strain evidence="14 15">DHOB07</strain>
    </source>
</reference>
<dbReference type="Pfam" id="PF22608">
    <property type="entry name" value="DNAX_ATPase_lid"/>
    <property type="match status" value="1"/>
</dbReference>
<dbReference type="Gene3D" id="3.40.50.300">
    <property type="entry name" value="P-loop containing nucleotide triphosphate hydrolases"/>
    <property type="match status" value="1"/>
</dbReference>
<dbReference type="InterPro" id="IPR008921">
    <property type="entry name" value="DNA_pol3_clamp-load_cplx_C"/>
</dbReference>
<dbReference type="InterPro" id="IPR021029">
    <property type="entry name" value="DNA_pol_III_tau_dom-5"/>
</dbReference>
<dbReference type="RefSeq" id="WP_284395726.1">
    <property type="nucleotide sequence ID" value="NZ_BSNQ01000003.1"/>
</dbReference>
<feature type="region of interest" description="Disordered" evidence="12">
    <location>
        <begin position="364"/>
        <end position="414"/>
    </location>
</feature>
<dbReference type="NCBIfam" id="NF004046">
    <property type="entry name" value="PRK05563.1"/>
    <property type="match status" value="1"/>
</dbReference>
<dbReference type="CDD" id="cd00009">
    <property type="entry name" value="AAA"/>
    <property type="match status" value="1"/>
</dbReference>
<dbReference type="InterPro" id="IPR022754">
    <property type="entry name" value="DNA_pol_III_gamma-3"/>
</dbReference>